<dbReference type="PANTHER" id="PTHR23513:SF6">
    <property type="entry name" value="MAJOR FACILITATOR SUPERFAMILY ASSOCIATED DOMAIN-CONTAINING PROTEIN"/>
    <property type="match status" value="1"/>
</dbReference>
<dbReference type="RefSeq" id="WP_285490176.1">
    <property type="nucleotide sequence ID" value="NZ_BSTI01000027.1"/>
</dbReference>
<dbReference type="InterPro" id="IPR036259">
    <property type="entry name" value="MFS_trans_sf"/>
</dbReference>
<keyword evidence="2" id="KW-1003">Cell membrane</keyword>
<evidence type="ECO:0000256" key="5">
    <source>
        <dbReference type="ARBA" id="ARBA00023136"/>
    </source>
</evidence>
<comment type="caution">
    <text evidence="8">The sequence shown here is derived from an EMBL/GenBank/DDBJ whole genome shotgun (WGS) entry which is preliminary data.</text>
</comment>
<keyword evidence="3 7" id="KW-0812">Transmembrane</keyword>
<dbReference type="SUPFAM" id="SSF103473">
    <property type="entry name" value="MFS general substrate transporter"/>
    <property type="match status" value="1"/>
</dbReference>
<evidence type="ECO:0000256" key="1">
    <source>
        <dbReference type="ARBA" id="ARBA00004651"/>
    </source>
</evidence>
<evidence type="ECO:0000313" key="8">
    <source>
        <dbReference type="EMBL" id="GLY70829.1"/>
    </source>
</evidence>
<feature type="region of interest" description="Disordered" evidence="6">
    <location>
        <begin position="1"/>
        <end position="26"/>
    </location>
</feature>
<evidence type="ECO:0000256" key="4">
    <source>
        <dbReference type="ARBA" id="ARBA00022989"/>
    </source>
</evidence>
<evidence type="ECO:0000256" key="2">
    <source>
        <dbReference type="ARBA" id="ARBA00022475"/>
    </source>
</evidence>
<dbReference type="PANTHER" id="PTHR23513">
    <property type="entry name" value="INTEGRAL MEMBRANE EFFLUX PROTEIN-RELATED"/>
    <property type="match status" value="1"/>
</dbReference>
<comment type="subcellular location">
    <subcellularLocation>
        <location evidence="1">Cell membrane</location>
        <topology evidence="1">Multi-pass membrane protein</topology>
    </subcellularLocation>
</comment>
<gene>
    <name evidence="8" type="ORF">Atai01_74480</name>
</gene>
<organism evidence="8 9">
    <name type="scientific">Amycolatopsis taiwanensis</name>
    <dbReference type="NCBI Taxonomy" id="342230"/>
    <lineage>
        <taxon>Bacteria</taxon>
        <taxon>Bacillati</taxon>
        <taxon>Actinomycetota</taxon>
        <taxon>Actinomycetes</taxon>
        <taxon>Pseudonocardiales</taxon>
        <taxon>Pseudonocardiaceae</taxon>
        <taxon>Amycolatopsis</taxon>
    </lineage>
</organism>
<evidence type="ECO:0000313" key="9">
    <source>
        <dbReference type="Proteomes" id="UP001165136"/>
    </source>
</evidence>
<feature type="compositionally biased region" description="Basic and acidic residues" evidence="6">
    <location>
        <begin position="13"/>
        <end position="26"/>
    </location>
</feature>
<protein>
    <submittedName>
        <fullName evidence="8">Uncharacterized protein</fullName>
    </submittedName>
</protein>
<proteinExistence type="predicted"/>
<evidence type="ECO:0000256" key="6">
    <source>
        <dbReference type="SAM" id="MobiDB-lite"/>
    </source>
</evidence>
<dbReference type="GO" id="GO:0005886">
    <property type="term" value="C:plasma membrane"/>
    <property type="evidence" value="ECO:0007669"/>
    <property type="project" value="UniProtKB-SubCell"/>
</dbReference>
<keyword evidence="9" id="KW-1185">Reference proteome</keyword>
<reference evidence="8" key="1">
    <citation type="submission" date="2023-03" db="EMBL/GenBank/DDBJ databases">
        <title>Amycolatopsis taiwanensis NBRC 103393.</title>
        <authorList>
            <person name="Ichikawa N."/>
            <person name="Sato H."/>
            <person name="Tonouchi N."/>
        </authorList>
    </citation>
    <scope>NUCLEOTIDE SEQUENCE</scope>
    <source>
        <strain evidence="8">NBRC 103393</strain>
    </source>
</reference>
<dbReference type="EMBL" id="BSTI01000027">
    <property type="protein sequence ID" value="GLY70829.1"/>
    <property type="molecule type" value="Genomic_DNA"/>
</dbReference>
<feature type="transmembrane region" description="Helical" evidence="7">
    <location>
        <begin position="106"/>
        <end position="126"/>
    </location>
</feature>
<sequence>MGFAGPCTAIPSRRRENSGLRREPDRPGPAAFLQEIGPLIGGALAGLIGASFALLVDVLSYVVDIVTLSLLGSAEPPHRRAATGSLGKAFLGSIVDVFRWIARHPLLWATTSSSALFSTFFAGLLTNRTLFLINELDASKLTIGVILGASALGGVTIRLFADALIERF</sequence>
<keyword evidence="5 7" id="KW-0472">Membrane</keyword>
<feature type="transmembrane region" description="Helical" evidence="7">
    <location>
        <begin position="39"/>
        <end position="63"/>
    </location>
</feature>
<name>A0A9W6R856_9PSEU</name>
<accession>A0A9W6R856</accession>
<evidence type="ECO:0000256" key="3">
    <source>
        <dbReference type="ARBA" id="ARBA00022692"/>
    </source>
</evidence>
<feature type="transmembrane region" description="Helical" evidence="7">
    <location>
        <begin position="141"/>
        <end position="161"/>
    </location>
</feature>
<keyword evidence="4 7" id="KW-1133">Transmembrane helix</keyword>
<dbReference type="AlphaFoldDB" id="A0A9W6R856"/>
<dbReference type="Proteomes" id="UP001165136">
    <property type="component" value="Unassembled WGS sequence"/>
</dbReference>
<evidence type="ECO:0000256" key="7">
    <source>
        <dbReference type="SAM" id="Phobius"/>
    </source>
</evidence>